<dbReference type="Proteomes" id="UP001287282">
    <property type="component" value="Unassembled WGS sequence"/>
</dbReference>
<keyword evidence="2" id="KW-0560">Oxidoreductase</keyword>
<dbReference type="Gene3D" id="3.40.50.720">
    <property type="entry name" value="NAD(P)-binding Rossmann-like Domain"/>
    <property type="match status" value="1"/>
</dbReference>
<dbReference type="Pfam" id="PF00106">
    <property type="entry name" value="adh_short"/>
    <property type="match status" value="1"/>
</dbReference>
<accession>A0ABU3XI74</accession>
<evidence type="ECO:0000313" key="4">
    <source>
        <dbReference type="Proteomes" id="UP001287282"/>
    </source>
</evidence>
<gene>
    <name evidence="3" type="ORF">RYX56_24405</name>
</gene>
<name>A0ABU3XI74_9BACI</name>
<comment type="caution">
    <text evidence="3">The sequence shown here is derived from an EMBL/GenBank/DDBJ whole genome shotgun (WGS) entry which is preliminary data.</text>
</comment>
<feature type="non-terminal residue" evidence="3">
    <location>
        <position position="82"/>
    </location>
</feature>
<sequence>GATADEFAALGAMSDALRAVVGDVSKPADAARAVAVALDAFGGLSGLVNNAGLAEPASAPLDRLDLAAWQRTLDVNLTGALV</sequence>
<dbReference type="InterPro" id="IPR036291">
    <property type="entry name" value="NAD(P)-bd_dom_sf"/>
</dbReference>
<comment type="similarity">
    <text evidence="1">Belongs to the short-chain dehydrogenases/reductases (SDR) family.</text>
</comment>
<evidence type="ECO:0000256" key="1">
    <source>
        <dbReference type="ARBA" id="ARBA00006484"/>
    </source>
</evidence>
<reference evidence="3 4" key="1">
    <citation type="submission" date="2023-10" db="EMBL/GenBank/DDBJ databases">
        <title>Screening of Alkalihalobacillus lindianensis BZ-TG-R113 and Its Alleviation of Salt Stress on Rapeseed Growth.</title>
        <authorList>
            <person name="Zhao B."/>
            <person name="Guo T."/>
        </authorList>
    </citation>
    <scope>NUCLEOTIDE SEQUENCE [LARGE SCALE GENOMIC DNA]</scope>
    <source>
        <strain evidence="3 4">BZ-TG-R113</strain>
    </source>
</reference>
<keyword evidence="4" id="KW-1185">Reference proteome</keyword>
<proteinExistence type="inferred from homology"/>
<organism evidence="3 4">
    <name type="scientific">Alkalihalophilus lindianensis</name>
    <dbReference type="NCBI Taxonomy" id="1630542"/>
    <lineage>
        <taxon>Bacteria</taxon>
        <taxon>Bacillati</taxon>
        <taxon>Bacillota</taxon>
        <taxon>Bacilli</taxon>
        <taxon>Bacillales</taxon>
        <taxon>Bacillaceae</taxon>
        <taxon>Alkalihalophilus</taxon>
    </lineage>
</organism>
<dbReference type="RefSeq" id="WP_317124391.1">
    <property type="nucleotide sequence ID" value="NZ_JAWJBA010000806.1"/>
</dbReference>
<dbReference type="InterPro" id="IPR002347">
    <property type="entry name" value="SDR_fam"/>
</dbReference>
<feature type="non-terminal residue" evidence="3">
    <location>
        <position position="1"/>
    </location>
</feature>
<dbReference type="PANTHER" id="PTHR43669">
    <property type="entry name" value="5-KETO-D-GLUCONATE 5-REDUCTASE"/>
    <property type="match status" value="1"/>
</dbReference>
<dbReference type="PANTHER" id="PTHR43669:SF3">
    <property type="entry name" value="ALCOHOL DEHYDROGENASE, PUTATIVE (AFU_ORTHOLOGUE AFUA_3G03445)-RELATED"/>
    <property type="match status" value="1"/>
</dbReference>
<dbReference type="EMBL" id="JAWJBA010000806">
    <property type="protein sequence ID" value="MDV2687493.1"/>
    <property type="molecule type" value="Genomic_DNA"/>
</dbReference>
<evidence type="ECO:0000256" key="2">
    <source>
        <dbReference type="ARBA" id="ARBA00023002"/>
    </source>
</evidence>
<dbReference type="SUPFAM" id="SSF51735">
    <property type="entry name" value="NAD(P)-binding Rossmann-fold domains"/>
    <property type="match status" value="1"/>
</dbReference>
<protein>
    <submittedName>
        <fullName evidence="3">SDR family NAD(P)-dependent oxidoreductase</fullName>
    </submittedName>
</protein>
<evidence type="ECO:0000313" key="3">
    <source>
        <dbReference type="EMBL" id="MDV2687493.1"/>
    </source>
</evidence>